<dbReference type="OrthoDB" id="7775184at2"/>
<accession>A0A4Z1C8X1</accession>
<protein>
    <submittedName>
        <fullName evidence="1">Uncharacterized protein</fullName>
    </submittedName>
</protein>
<comment type="caution">
    <text evidence="1">The sequence shown here is derived from an EMBL/GenBank/DDBJ whole genome shotgun (WGS) entry which is preliminary data.</text>
</comment>
<gene>
    <name evidence="1" type="ORF">E4L95_15870</name>
</gene>
<dbReference type="RefSeq" id="WP_135818422.1">
    <property type="nucleotide sequence ID" value="NZ_SRPG01000181.1"/>
</dbReference>
<keyword evidence="2" id="KW-1185">Reference proteome</keyword>
<proteinExistence type="predicted"/>
<reference evidence="1 2" key="1">
    <citation type="submission" date="2019-03" db="EMBL/GenBank/DDBJ databases">
        <authorList>
            <person name="Li J."/>
        </authorList>
    </citation>
    <scope>NUCLEOTIDE SEQUENCE [LARGE SCALE GENOMIC DNA]</scope>
    <source>
        <strain evidence="1 2">3058</strain>
    </source>
</reference>
<dbReference type="Proteomes" id="UP000297972">
    <property type="component" value="Unassembled WGS sequence"/>
</dbReference>
<organism evidence="1 2">
    <name type="scientific">Paracoccus liaowanqingii</name>
    <dbReference type="NCBI Taxonomy" id="2560053"/>
    <lineage>
        <taxon>Bacteria</taxon>
        <taxon>Pseudomonadati</taxon>
        <taxon>Pseudomonadota</taxon>
        <taxon>Alphaproteobacteria</taxon>
        <taxon>Rhodobacterales</taxon>
        <taxon>Paracoccaceae</taxon>
        <taxon>Paracoccus</taxon>
    </lineage>
</organism>
<evidence type="ECO:0000313" key="2">
    <source>
        <dbReference type="Proteomes" id="UP000297972"/>
    </source>
</evidence>
<dbReference type="EMBL" id="SRPG01000181">
    <property type="protein sequence ID" value="TGN53775.1"/>
    <property type="molecule type" value="Genomic_DNA"/>
</dbReference>
<dbReference type="AlphaFoldDB" id="A0A4Z1C8X1"/>
<name>A0A4Z1C8X1_9RHOB</name>
<sequence length="99" mass="10898">MQTHGRTNRRTNGTRLMFISDLRELSERHLPETVGKTRSGDGWSTTRMRPEVANVIDALAQRHVEGTGREITKSEIIAAALNLSLPVLAARMFPATGTA</sequence>
<evidence type="ECO:0000313" key="1">
    <source>
        <dbReference type="EMBL" id="TGN53775.1"/>
    </source>
</evidence>